<comment type="similarity">
    <text evidence="2">Belongs to the major facilitator superfamily.</text>
</comment>
<evidence type="ECO:0000313" key="10">
    <source>
        <dbReference type="EMBL" id="MCU9594954.1"/>
    </source>
</evidence>
<feature type="transmembrane region" description="Helical" evidence="8">
    <location>
        <begin position="131"/>
        <end position="156"/>
    </location>
</feature>
<keyword evidence="5 8" id="KW-0812">Transmembrane</keyword>
<keyword evidence="11" id="KW-1185">Reference proteome</keyword>
<dbReference type="InterPro" id="IPR036259">
    <property type="entry name" value="MFS_trans_sf"/>
</dbReference>
<feature type="transmembrane region" description="Helical" evidence="8">
    <location>
        <begin position="295"/>
        <end position="317"/>
    </location>
</feature>
<feature type="transmembrane region" description="Helical" evidence="8">
    <location>
        <begin position="356"/>
        <end position="374"/>
    </location>
</feature>
<comment type="caution">
    <text evidence="10">The sequence shown here is derived from an EMBL/GenBank/DDBJ whole genome shotgun (WGS) entry which is preliminary data.</text>
</comment>
<name>A0ABT2WGY1_9BACI</name>
<keyword evidence="6 8" id="KW-1133">Transmembrane helix</keyword>
<evidence type="ECO:0000313" key="11">
    <source>
        <dbReference type="Proteomes" id="UP001208656"/>
    </source>
</evidence>
<feature type="transmembrane region" description="Helical" evidence="8">
    <location>
        <begin position="74"/>
        <end position="93"/>
    </location>
</feature>
<feature type="domain" description="Major facilitator superfamily (MFS) profile" evidence="9">
    <location>
        <begin position="8"/>
        <end position="378"/>
    </location>
</feature>
<dbReference type="Proteomes" id="UP001208656">
    <property type="component" value="Unassembled WGS sequence"/>
</dbReference>
<reference evidence="10 11" key="1">
    <citation type="submission" date="2022-10" db="EMBL/GenBank/DDBJ databases">
        <title>Description of Fervidibacillus gen. nov. in the family Fervidibacillaceae fam. nov. with two species, Fervidibacillus albus sp. nov., and Fervidibacillus halotolerans sp. nov., isolated from tidal flat sediments.</title>
        <authorList>
            <person name="Kwon K.K."/>
            <person name="Yang S.-H."/>
        </authorList>
    </citation>
    <scope>NUCLEOTIDE SEQUENCE [LARGE SCALE GENOMIC DNA]</scope>
    <source>
        <strain evidence="10 11">DSM 23332</strain>
    </source>
</reference>
<keyword evidence="4" id="KW-1003">Cell membrane</keyword>
<feature type="transmembrane region" description="Helical" evidence="8">
    <location>
        <begin position="271"/>
        <end position="289"/>
    </location>
</feature>
<evidence type="ECO:0000256" key="1">
    <source>
        <dbReference type="ARBA" id="ARBA00004651"/>
    </source>
</evidence>
<proteinExistence type="inferred from homology"/>
<dbReference type="PANTHER" id="PTHR43271:SF2">
    <property type="entry name" value="BLL2771 PROTEIN"/>
    <property type="match status" value="1"/>
</dbReference>
<evidence type="ECO:0000256" key="8">
    <source>
        <dbReference type="SAM" id="Phobius"/>
    </source>
</evidence>
<protein>
    <submittedName>
        <fullName evidence="10">MFS transporter</fullName>
    </submittedName>
</protein>
<feature type="transmembrane region" description="Helical" evidence="8">
    <location>
        <begin position="204"/>
        <end position="231"/>
    </location>
</feature>
<keyword evidence="7 8" id="KW-0472">Membrane</keyword>
<comment type="subcellular location">
    <subcellularLocation>
        <location evidence="1">Cell membrane</location>
        <topology evidence="1">Multi-pass membrane protein</topology>
    </subcellularLocation>
</comment>
<dbReference type="SUPFAM" id="SSF103473">
    <property type="entry name" value="MFS general substrate transporter"/>
    <property type="match status" value="1"/>
</dbReference>
<feature type="transmembrane region" description="Helical" evidence="8">
    <location>
        <begin position="44"/>
        <end position="62"/>
    </location>
</feature>
<feature type="transmembrane region" description="Helical" evidence="8">
    <location>
        <begin position="329"/>
        <end position="350"/>
    </location>
</feature>
<evidence type="ECO:0000256" key="3">
    <source>
        <dbReference type="ARBA" id="ARBA00022448"/>
    </source>
</evidence>
<evidence type="ECO:0000256" key="5">
    <source>
        <dbReference type="ARBA" id="ARBA00022692"/>
    </source>
</evidence>
<dbReference type="PROSITE" id="PS50850">
    <property type="entry name" value="MFS"/>
    <property type="match status" value="1"/>
</dbReference>
<dbReference type="Pfam" id="PF07690">
    <property type="entry name" value="MFS_1"/>
    <property type="match status" value="1"/>
</dbReference>
<dbReference type="PANTHER" id="PTHR43271">
    <property type="entry name" value="BLL2771 PROTEIN"/>
    <property type="match status" value="1"/>
</dbReference>
<sequence>MTNKNQLAGILLVVIGIMVTCNIYSLIPLYPAISTEFNILKQDVALGSTLFTLFYACGLLVFGPLSDIFGRKQMITFGLAISAVTTYFVSLAFNPISLYFFRSLQGFTLASFAPVAFSYTFDIYTDKSRTLWIALINAGFLAAGIIGQLFSAWIVLTWNWSTTYILFSTIYFVLFLSALIILPKTKQSLQHETLKKRLHGLIKALINPVLFPLYFIVITVLFSFVAFYEAFSYQSAEADNQLFWIRTIGISGVVLSIFTGKLIARFTAIMTLKLGITLIWWSIFFLLFLDSVYSIGFLSIIFVGGVSLLIPTIIHFIGEKSGHLRGKAIALYSFILLIGASLGSAIASIFSYKVVLTVILVCYIINYVLSRFVIQKRK</sequence>
<feature type="transmembrane region" description="Helical" evidence="8">
    <location>
        <begin position="7"/>
        <end position="32"/>
    </location>
</feature>
<gene>
    <name evidence="10" type="ORF">OEV82_10940</name>
</gene>
<evidence type="ECO:0000256" key="4">
    <source>
        <dbReference type="ARBA" id="ARBA00022475"/>
    </source>
</evidence>
<keyword evidence="3" id="KW-0813">Transport</keyword>
<accession>A0ABT2WGY1</accession>
<dbReference type="Gene3D" id="1.20.1250.20">
    <property type="entry name" value="MFS general substrate transporter like domains"/>
    <property type="match status" value="1"/>
</dbReference>
<evidence type="ECO:0000256" key="7">
    <source>
        <dbReference type="ARBA" id="ARBA00023136"/>
    </source>
</evidence>
<evidence type="ECO:0000256" key="6">
    <source>
        <dbReference type="ARBA" id="ARBA00022989"/>
    </source>
</evidence>
<feature type="transmembrane region" description="Helical" evidence="8">
    <location>
        <begin position="99"/>
        <end position="119"/>
    </location>
</feature>
<feature type="transmembrane region" description="Helical" evidence="8">
    <location>
        <begin position="162"/>
        <end position="183"/>
    </location>
</feature>
<evidence type="ECO:0000259" key="9">
    <source>
        <dbReference type="PROSITE" id="PS50850"/>
    </source>
</evidence>
<organism evidence="10 11">
    <name type="scientific">Pallidibacillus thermolactis</name>
    <dbReference type="NCBI Taxonomy" id="251051"/>
    <lineage>
        <taxon>Bacteria</taxon>
        <taxon>Bacillati</taxon>
        <taxon>Bacillota</taxon>
        <taxon>Bacilli</taxon>
        <taxon>Bacillales</taxon>
        <taxon>Bacillaceae</taxon>
        <taxon>Pallidibacillus</taxon>
    </lineage>
</organism>
<dbReference type="RefSeq" id="WP_263061899.1">
    <property type="nucleotide sequence ID" value="NZ_JAOUSE010000034.1"/>
</dbReference>
<evidence type="ECO:0000256" key="2">
    <source>
        <dbReference type="ARBA" id="ARBA00008335"/>
    </source>
</evidence>
<dbReference type="EMBL" id="JAOUSE010000034">
    <property type="protein sequence ID" value="MCU9594954.1"/>
    <property type="molecule type" value="Genomic_DNA"/>
</dbReference>
<dbReference type="InterPro" id="IPR011701">
    <property type="entry name" value="MFS"/>
</dbReference>
<dbReference type="InterPro" id="IPR020846">
    <property type="entry name" value="MFS_dom"/>
</dbReference>
<feature type="transmembrane region" description="Helical" evidence="8">
    <location>
        <begin position="243"/>
        <end position="264"/>
    </location>
</feature>